<name>R1ASA3_9FIRM</name>
<dbReference type="STRING" id="1304284.L21TH_1946"/>
<keyword evidence="4" id="KW-1185">Reference proteome</keyword>
<dbReference type="EMBL" id="ARZA01000212">
    <property type="protein sequence ID" value="EOD00003.1"/>
    <property type="molecule type" value="Genomic_DNA"/>
</dbReference>
<gene>
    <name evidence="3" type="ORF">L21TH_1946</name>
</gene>
<dbReference type="Proteomes" id="UP000013378">
    <property type="component" value="Unassembled WGS sequence"/>
</dbReference>
<proteinExistence type="predicted"/>
<dbReference type="AlphaFoldDB" id="R1ASA3"/>
<evidence type="ECO:0000259" key="1">
    <source>
        <dbReference type="Pfam" id="PF19034"/>
    </source>
</evidence>
<dbReference type="Pfam" id="PF19417">
    <property type="entry name" value="RnlA_toxin_N"/>
    <property type="match status" value="1"/>
</dbReference>
<dbReference type="eggNOG" id="ENOG50332X7">
    <property type="taxonomic scope" value="Bacteria"/>
</dbReference>
<dbReference type="PATRIC" id="fig|1304284.3.peg.1912"/>
<sequence>MTKKRFKKLSLDKSKINDIIIEFCQINFNQFKLKEKKEINTATGQTRYYIEGDGIEFTTDFYFRNDNKTSLQPIGSGEAYNNSLKLCEFIKTQCEFTDVTSVSFSTNINKEKVEFLIEYLNSIKGVELVKNETVNNGYGTLYQFNSNIGDKITLTYYETTDKLLYQGKIMKLYIEVKNLLEGLVNSQNIKEQYSKKLNIDKENIENELKELLPNSYHKLHPTILDFLYDSLVFSKLQIPVKEYSSYVFPALKALEGYIKILFGNNEIRVENKLGFAKIVNGKRTPYFITNGTNKFKYRLNKSIVSINCPKTCAALEECYNYFNKNRHSLFHTDQILCTTTVLTRKEDALNIIYEVIELIDRTYNSINQ</sequence>
<organism evidence="3 4">
    <name type="scientific">Caldisalinibacter kiritimatiensis</name>
    <dbReference type="NCBI Taxonomy" id="1304284"/>
    <lineage>
        <taxon>Bacteria</taxon>
        <taxon>Bacillati</taxon>
        <taxon>Bacillota</taxon>
        <taxon>Tissierellia</taxon>
        <taxon>Tissierellales</taxon>
        <taxon>Thermohalobacteraceae</taxon>
        <taxon>Caldisalinibacter</taxon>
    </lineage>
</organism>
<dbReference type="Gene3D" id="6.10.250.2650">
    <property type="match status" value="1"/>
</dbReference>
<evidence type="ECO:0008006" key="5">
    <source>
        <dbReference type="Google" id="ProtNLM"/>
    </source>
</evidence>
<evidence type="ECO:0000313" key="3">
    <source>
        <dbReference type="EMBL" id="EOD00003.1"/>
    </source>
</evidence>
<reference evidence="3 4" key="1">
    <citation type="journal article" date="2015" name="Geomicrobiol. J.">
        <title>Caldisalinibacter kiritimatiensis gen. nov., sp. nov., a moderately thermohalophilic thiosulfate-reducing bacterium from a hypersaline microbial mat.</title>
        <authorList>
            <person name="Ben Hania W."/>
            <person name="Joseph M."/>
            <person name="Fiebig A."/>
            <person name="Bunk B."/>
            <person name="Klenk H.-P."/>
            <person name="Fardeau M.-L."/>
            <person name="Spring S."/>
        </authorList>
    </citation>
    <scope>NUCLEOTIDE SEQUENCE [LARGE SCALE GENOMIC DNA]</scope>
    <source>
        <strain evidence="3 4">L21-TH-D2</strain>
    </source>
</reference>
<dbReference type="RefSeq" id="WP_006314939.1">
    <property type="nucleotide sequence ID" value="NZ_ARZA01000212.1"/>
</dbReference>
<dbReference type="Gene3D" id="3.30.160.690">
    <property type="entry name" value="Bacterial toxin RNase RnlA/LsoA, N repeated domain"/>
    <property type="match status" value="1"/>
</dbReference>
<dbReference type="GO" id="GO:0004521">
    <property type="term" value="F:RNA endonuclease activity"/>
    <property type="evidence" value="ECO:0007669"/>
    <property type="project" value="InterPro"/>
</dbReference>
<dbReference type="InterPro" id="IPR043994">
    <property type="entry name" value="RnlA/LsoA-toxin_DBD"/>
</dbReference>
<protein>
    <recommendedName>
        <fullName evidence="5">Bacterial toxin RNase RnlA/LsoA DBD domain-containing protein</fullName>
    </recommendedName>
</protein>
<accession>R1ASA3</accession>
<feature type="domain" description="Bacterial toxin RNase RnlA/LsoA N-terminal" evidence="2">
    <location>
        <begin position="6"/>
        <end position="75"/>
    </location>
</feature>
<dbReference type="InterPro" id="IPR045837">
    <property type="entry name" value="RnlA_toxin_N"/>
</dbReference>
<feature type="domain" description="Bacterial toxin RNase RnlA/LsoA DBD" evidence="1">
    <location>
        <begin position="201"/>
        <end position="333"/>
    </location>
</feature>
<dbReference type="Pfam" id="PF19034">
    <property type="entry name" value="RnlA-toxin_DBD"/>
    <property type="match status" value="1"/>
</dbReference>
<evidence type="ECO:0000313" key="4">
    <source>
        <dbReference type="Proteomes" id="UP000013378"/>
    </source>
</evidence>
<dbReference type="Gene3D" id="3.30.310.240">
    <property type="entry name" value="Bacterial toxin RNase RnlA/LsoA, N-terminal domain"/>
    <property type="match status" value="1"/>
</dbReference>
<evidence type="ECO:0000259" key="2">
    <source>
        <dbReference type="Pfam" id="PF19417"/>
    </source>
</evidence>
<comment type="caution">
    <text evidence="3">The sequence shown here is derived from an EMBL/GenBank/DDBJ whole genome shotgun (WGS) entry which is preliminary data.</text>
</comment>
<dbReference type="OrthoDB" id="9811552at2"/>